<reference evidence="2 3" key="1">
    <citation type="submission" date="2019-11" db="EMBL/GenBank/DDBJ databases">
        <authorList>
            <person name="Li X.-J."/>
            <person name="Feng X.-M."/>
        </authorList>
    </citation>
    <scope>NUCLEOTIDE SEQUENCE [LARGE SCALE GENOMIC DNA]</scope>
    <source>
        <strain evidence="2 3">XMNu-373</strain>
    </source>
</reference>
<evidence type="ECO:0000256" key="1">
    <source>
        <dbReference type="SAM" id="MobiDB-lite"/>
    </source>
</evidence>
<dbReference type="PROSITE" id="PS51257">
    <property type="entry name" value="PROKAR_LIPOPROTEIN"/>
    <property type="match status" value="1"/>
</dbReference>
<comment type="caution">
    <text evidence="2">The sequence shown here is derived from an EMBL/GenBank/DDBJ whole genome shotgun (WGS) entry which is preliminary data.</text>
</comment>
<dbReference type="Proteomes" id="UP000460435">
    <property type="component" value="Unassembled WGS sequence"/>
</dbReference>
<dbReference type="AlphaFoldDB" id="A0A7K3M9D5"/>
<evidence type="ECO:0000313" key="2">
    <source>
        <dbReference type="EMBL" id="NDL59935.1"/>
    </source>
</evidence>
<name>A0A7K3M9D5_9ACTN</name>
<feature type="region of interest" description="Disordered" evidence="1">
    <location>
        <begin position="47"/>
        <end position="68"/>
    </location>
</feature>
<sequence length="351" mass="37365">MHSRAPVVLVVSIAAGLLAGCFGDDSSTESEGLPQLEDDRIIRVLGNDTGRSMSGTERAPDTNLNRPTYITPGPDGTLVGMQSDPPVPFTLEPDGTATALQNENNDLALHGHPLAAVVRDTHLFVLTSAADGARFATVDLPDGTVEDVILLDTMEIDYTPTMERATLLDLPDGLYLQWHEHWWRMDENADGQPALADPIPAPVPDTLVSARTTDGVLALTETELIQLDESLGVINRHPWQLPDGRDGDVVTSIVSDGHGGAYATSIGQQDSPRQGTGAVLHITPETVTVLAFRGSPPEDGEYGCDDADVAAQDAMLLAPASLAVWEERLMVADYGCHSILQLPLPTADDDG</sequence>
<accession>A0A7K3M9D5</accession>
<evidence type="ECO:0000313" key="3">
    <source>
        <dbReference type="Proteomes" id="UP000460435"/>
    </source>
</evidence>
<protein>
    <submittedName>
        <fullName evidence="2">Uncharacterized protein</fullName>
    </submittedName>
</protein>
<dbReference type="EMBL" id="WLZY01000009">
    <property type="protein sequence ID" value="NDL59935.1"/>
    <property type="molecule type" value="Genomic_DNA"/>
</dbReference>
<keyword evidence="3" id="KW-1185">Reference proteome</keyword>
<proteinExistence type="predicted"/>
<dbReference type="RefSeq" id="WP_162452647.1">
    <property type="nucleotide sequence ID" value="NZ_WLZY01000009.1"/>
</dbReference>
<gene>
    <name evidence="2" type="ORF">F7O44_22935</name>
</gene>
<organism evidence="2 3">
    <name type="scientific">Phytoactinopolyspora mesophila</name>
    <dbReference type="NCBI Taxonomy" id="2650750"/>
    <lineage>
        <taxon>Bacteria</taxon>
        <taxon>Bacillati</taxon>
        <taxon>Actinomycetota</taxon>
        <taxon>Actinomycetes</taxon>
        <taxon>Jiangellales</taxon>
        <taxon>Jiangellaceae</taxon>
        <taxon>Phytoactinopolyspora</taxon>
    </lineage>
</organism>